<evidence type="ECO:0000256" key="1">
    <source>
        <dbReference type="SAM" id="MobiDB-lite"/>
    </source>
</evidence>
<dbReference type="Proteomes" id="UP001586593">
    <property type="component" value="Unassembled WGS sequence"/>
</dbReference>
<sequence>MFLHSGASLHGHEYSNRRASTSPHHVKRRSPLLRSAFSNPRPTTAQTDGFVLQPPQTTLGASDHASRTSEHVVRFLEPDDAAHHRDGQDQKEEVVGNANDRKLEEEDNANLEDDDENERGQEQEIARPSADEVFRQSQASEFSDDSQSPEVALSTSGRPRRTPVPRKATRYLLAYPAPSFVGKTLVVHKVLPKLYLQLQEISADKRPKPVIDVFPGSRIAGSIIAPRLAKRFPRAFGVRGELGFGDVVLMRSEDYDAHPEPVEGTGEDAELGQGKLLAVFRAMRRAEMNEIVLEDGSVWIARQLPTGSFDFTHTDAFGNVRTARWVRRSTARSREDASKVAGAPSAPPQVKYTFSLINPLSRRHPIMATMSGSALDIQSHYTAVSHSSARYPPSASLRRSSSVNVASTRRQTYSGPAPNPQSSQYSGSFSDNEGDLDRASSPRETQRTLEVVDEATKLLISVTAVWLALRLGWSPSFKAPAALTVDRVSAPGPSAVSTNPNSTATVVRNICRGSRRRNSSEVSVSTPRTAVDSRPSSIIEPADGITSIGKTSLRSPGVFSLARSRDSSPGPPPQPRSSRLVPQRGVSGITTTSLGYGSESGESETLSNSARPNRAKSIGRRRIFSGDWSPGLIRSGSRRNSFRDRVSSNNVSTGIDSLGVYQPEKPPACTAYKGEVDTAPRPDRTRIPACPWTGERRVQSAYYPRSQVKVNECEVVHGTVDHDWVSSSELTQEHYTPAAVPALDRVYDLKWPKEAEDDGRKSRGARLRDLGAWFRKLGTH</sequence>
<feature type="compositionally biased region" description="Basic and acidic residues" evidence="1">
    <location>
        <begin position="118"/>
        <end position="134"/>
    </location>
</feature>
<feature type="compositionally biased region" description="Basic and acidic residues" evidence="1">
    <location>
        <begin position="64"/>
        <end position="104"/>
    </location>
</feature>
<comment type="caution">
    <text evidence="2">The sequence shown here is derived from an EMBL/GenBank/DDBJ whole genome shotgun (WGS) entry which is preliminary data.</text>
</comment>
<reference evidence="2 3" key="1">
    <citation type="journal article" date="2024" name="Commun. Biol.">
        <title>Comparative genomic analysis of thermophilic fungi reveals convergent evolutionary adaptations and gene losses.</title>
        <authorList>
            <person name="Steindorff A.S."/>
            <person name="Aguilar-Pontes M.V."/>
            <person name="Robinson A.J."/>
            <person name="Andreopoulos B."/>
            <person name="LaButti K."/>
            <person name="Kuo A."/>
            <person name="Mondo S."/>
            <person name="Riley R."/>
            <person name="Otillar R."/>
            <person name="Haridas S."/>
            <person name="Lipzen A."/>
            <person name="Grimwood J."/>
            <person name="Schmutz J."/>
            <person name="Clum A."/>
            <person name="Reid I.D."/>
            <person name="Moisan M.C."/>
            <person name="Butler G."/>
            <person name="Nguyen T.T.M."/>
            <person name="Dewar K."/>
            <person name="Conant G."/>
            <person name="Drula E."/>
            <person name="Henrissat B."/>
            <person name="Hansel C."/>
            <person name="Singer S."/>
            <person name="Hutchinson M.I."/>
            <person name="de Vries R.P."/>
            <person name="Natvig D.O."/>
            <person name="Powell A.J."/>
            <person name="Tsang A."/>
            <person name="Grigoriev I.V."/>
        </authorList>
    </citation>
    <scope>NUCLEOTIDE SEQUENCE [LARGE SCALE GENOMIC DNA]</scope>
    <source>
        <strain evidence="2 3">ATCC 24622</strain>
    </source>
</reference>
<name>A0ABR3XX63_9PEZI</name>
<proteinExistence type="predicted"/>
<protein>
    <submittedName>
        <fullName evidence="2">Uncharacterized protein</fullName>
    </submittedName>
</protein>
<feature type="region of interest" description="Disordered" evidence="1">
    <location>
        <begin position="388"/>
        <end position="448"/>
    </location>
</feature>
<feature type="compositionally biased region" description="Polar residues" evidence="1">
    <location>
        <begin position="135"/>
        <end position="157"/>
    </location>
</feature>
<organism evidence="2 3">
    <name type="scientific">Phialemonium thermophilum</name>
    <dbReference type="NCBI Taxonomy" id="223376"/>
    <lineage>
        <taxon>Eukaryota</taxon>
        <taxon>Fungi</taxon>
        <taxon>Dikarya</taxon>
        <taxon>Ascomycota</taxon>
        <taxon>Pezizomycotina</taxon>
        <taxon>Sordariomycetes</taxon>
        <taxon>Sordariomycetidae</taxon>
        <taxon>Cephalothecales</taxon>
        <taxon>Cephalothecaceae</taxon>
        <taxon>Phialemonium</taxon>
    </lineage>
</organism>
<feature type="region of interest" description="Disordered" evidence="1">
    <location>
        <begin position="512"/>
        <end position="618"/>
    </location>
</feature>
<feature type="compositionally biased region" description="Polar residues" evidence="1">
    <location>
        <begin position="397"/>
        <end position="431"/>
    </location>
</feature>
<feature type="compositionally biased region" description="Polar residues" evidence="1">
    <location>
        <begin position="36"/>
        <end position="47"/>
    </location>
</feature>
<feature type="compositionally biased region" description="Low complexity" evidence="1">
    <location>
        <begin position="590"/>
        <end position="607"/>
    </location>
</feature>
<feature type="compositionally biased region" description="Basic and acidic residues" evidence="1">
    <location>
        <begin position="435"/>
        <end position="447"/>
    </location>
</feature>
<feature type="region of interest" description="Disordered" evidence="1">
    <location>
        <begin position="1"/>
        <end position="165"/>
    </location>
</feature>
<dbReference type="EMBL" id="JAZHXJ010000030">
    <property type="protein sequence ID" value="KAL1880584.1"/>
    <property type="molecule type" value="Genomic_DNA"/>
</dbReference>
<keyword evidence="3" id="KW-1185">Reference proteome</keyword>
<accession>A0ABR3XX63</accession>
<feature type="region of interest" description="Disordered" evidence="1">
    <location>
        <begin position="328"/>
        <end position="348"/>
    </location>
</feature>
<feature type="compositionally biased region" description="Acidic residues" evidence="1">
    <location>
        <begin position="105"/>
        <end position="117"/>
    </location>
</feature>
<gene>
    <name evidence="2" type="ORF">VTK73DRAFT_5389</name>
</gene>
<evidence type="ECO:0000313" key="3">
    <source>
        <dbReference type="Proteomes" id="UP001586593"/>
    </source>
</evidence>
<evidence type="ECO:0000313" key="2">
    <source>
        <dbReference type="EMBL" id="KAL1880584.1"/>
    </source>
</evidence>